<gene>
    <name evidence="1" type="ORF">K7X08_004455</name>
</gene>
<evidence type="ECO:0000313" key="2">
    <source>
        <dbReference type="Proteomes" id="UP001152561"/>
    </source>
</evidence>
<evidence type="ECO:0000313" key="1">
    <source>
        <dbReference type="EMBL" id="KAJ8557689.1"/>
    </source>
</evidence>
<sequence>MWRCPGGPGSRWSRGPGFSGPWSRVSGGLRWSSGPGGPWSRWSQGLVVQVVQGLWSVVQWSVVQGPRGLVVSWSQAVRGGLWSVVRGPGLVVSGVRGLVQRSVVSGVFVVSGSVVQWSQVSWSVGVQVCGPWSRWSVVQGPWSGGPWSRGPCGLSVRGLWSVVQVRGQGPCQVWVRVVQGPGPGGPWFRAQGLGPVVCGSVFRSGWSVVQVQVCGLRVVCGSGLRSRGSGFRFVVQWSRGLWVQWFSGSGSSGSVVVRGSWFSGSGSGFRVQGSVVCGLVSVVRGPGV</sequence>
<dbReference type="EMBL" id="JAJAGQ010000007">
    <property type="protein sequence ID" value="KAJ8557689.1"/>
    <property type="molecule type" value="Genomic_DNA"/>
</dbReference>
<dbReference type="AlphaFoldDB" id="A0A9Q1MF53"/>
<proteinExistence type="predicted"/>
<organism evidence="1 2">
    <name type="scientific">Anisodus acutangulus</name>
    <dbReference type="NCBI Taxonomy" id="402998"/>
    <lineage>
        <taxon>Eukaryota</taxon>
        <taxon>Viridiplantae</taxon>
        <taxon>Streptophyta</taxon>
        <taxon>Embryophyta</taxon>
        <taxon>Tracheophyta</taxon>
        <taxon>Spermatophyta</taxon>
        <taxon>Magnoliopsida</taxon>
        <taxon>eudicotyledons</taxon>
        <taxon>Gunneridae</taxon>
        <taxon>Pentapetalae</taxon>
        <taxon>asterids</taxon>
        <taxon>lamiids</taxon>
        <taxon>Solanales</taxon>
        <taxon>Solanaceae</taxon>
        <taxon>Solanoideae</taxon>
        <taxon>Hyoscyameae</taxon>
        <taxon>Anisodus</taxon>
    </lineage>
</organism>
<accession>A0A9Q1MF53</accession>
<name>A0A9Q1MF53_9SOLA</name>
<comment type="caution">
    <text evidence="1">The sequence shown here is derived from an EMBL/GenBank/DDBJ whole genome shotgun (WGS) entry which is preliminary data.</text>
</comment>
<keyword evidence="2" id="KW-1185">Reference proteome</keyword>
<protein>
    <submittedName>
        <fullName evidence="1">Uncharacterized protein</fullName>
    </submittedName>
</protein>
<reference evidence="2" key="1">
    <citation type="journal article" date="2023" name="Proc. Natl. Acad. Sci. U.S.A.">
        <title>Genomic and structural basis for evolution of tropane alkaloid biosynthesis.</title>
        <authorList>
            <person name="Wanga Y.-J."/>
            <person name="Taina T."/>
            <person name="Yua J.-Y."/>
            <person name="Lia J."/>
            <person name="Xua B."/>
            <person name="Chenc J."/>
            <person name="D'Auriad J.C."/>
            <person name="Huanga J.-P."/>
            <person name="Huanga S.-X."/>
        </authorList>
    </citation>
    <scope>NUCLEOTIDE SEQUENCE [LARGE SCALE GENOMIC DNA]</scope>
    <source>
        <strain evidence="2">cv. KIB-2019</strain>
    </source>
</reference>
<dbReference type="Proteomes" id="UP001152561">
    <property type="component" value="Unassembled WGS sequence"/>
</dbReference>